<dbReference type="Proteomes" id="UP000001064">
    <property type="component" value="Unassembled WGS sequence"/>
</dbReference>
<proteinExistence type="predicted"/>
<sequence>MNKTITLPNYILSIIIEKVSENEPTIYCLVKLSLVCKKWGTTIIPYHFCFIKSCNLENILRYITKPIIKNGRECKFTDIYLTRQLIQQNNNNTNNNHGTTSYTTSTSYSNNNNFKNTEILTPRGYQLLNGKLQQLLNECNTIQSLSLVNYSLDCENQFGQKLSDILLNYNHYNIIKLELMNLDLVSNGSSFIISSLKNNNCLTELNLSRNYLREKDGILLGDTIRHNKTLKKLNLSFNEFKTSGLKSILENLAYNNTVTELNLEATCRIDSIMTNFSISPPLTPVIQYNQVTINNNTTTSNNTNNNNNNIMNSSNNNISFQNSPINNNILISINNNFNNFNNNLNLNFLSLNSPTHNLNQSLLGTPPASNSWMMGSSGTDFQFSSANHWIPSSPSSNSINSKFIDSLKSLIDNKTLKYLNLSHNTFGKGFNLGLAEPIQYNKSLTRLDLNYLKLDDECGKKIARALKANTSLKSLSLIYNQLGKDTGIEMGISLSFNQTLSELYLSNNLLPEEVGYEFGIMLKVNSNLKLLDLSDNYLGLNGCKNIFESLKNSNNTLKKLYLRNNKIFDENTTTTTTTTHSSNNDNSINIMLKDNKSLKVLDLSYNNIQLNSFIMIFNSLESNSSLINLNLSFNNLIENQAINNQQQSQQTIDLNLKKCYHTIINIFKLNKSIQLLDLQGNCFKDDHIKEINNCLIKNQNNFYYLKSFNTNNSNNNFNNNFNSNHFTSNNANNSNNNNLNNINIVDKKKKKWFNL</sequence>
<dbReference type="InterPro" id="IPR032675">
    <property type="entry name" value="LRR_dom_sf"/>
</dbReference>
<feature type="region of interest" description="Disordered" evidence="1">
    <location>
        <begin position="719"/>
        <end position="741"/>
    </location>
</feature>
<dbReference type="InterPro" id="IPR052394">
    <property type="entry name" value="LRR-containing"/>
</dbReference>
<dbReference type="InParanoid" id="F0ZJ36"/>
<dbReference type="InterPro" id="IPR001611">
    <property type="entry name" value="Leu-rich_rpt"/>
</dbReference>
<dbReference type="EMBL" id="GL871039">
    <property type="protein sequence ID" value="EGC36059.1"/>
    <property type="molecule type" value="Genomic_DNA"/>
</dbReference>
<dbReference type="OMA" id="ECKFTDI"/>
<evidence type="ECO:0000313" key="2">
    <source>
        <dbReference type="EMBL" id="EGC36059.1"/>
    </source>
</evidence>
<dbReference type="SUPFAM" id="SSF52047">
    <property type="entry name" value="RNI-like"/>
    <property type="match status" value="2"/>
</dbReference>
<dbReference type="PANTHER" id="PTHR24114:SF2">
    <property type="entry name" value="F-BOX DOMAIN-CONTAINING PROTEIN-RELATED"/>
    <property type="match status" value="1"/>
</dbReference>
<dbReference type="AlphaFoldDB" id="F0ZJ36"/>
<dbReference type="Gene3D" id="3.80.10.10">
    <property type="entry name" value="Ribonuclease Inhibitor"/>
    <property type="match status" value="4"/>
</dbReference>
<dbReference type="PANTHER" id="PTHR24114">
    <property type="entry name" value="LEUCINE RICH REPEAT FAMILY PROTEIN"/>
    <property type="match status" value="1"/>
</dbReference>
<evidence type="ECO:0000313" key="3">
    <source>
        <dbReference type="Proteomes" id="UP000001064"/>
    </source>
</evidence>
<dbReference type="OrthoDB" id="120976at2759"/>
<accession>F0ZJ36</accession>
<evidence type="ECO:0000256" key="1">
    <source>
        <dbReference type="SAM" id="MobiDB-lite"/>
    </source>
</evidence>
<dbReference type="VEuPathDB" id="AmoebaDB:DICPUDRAFT_151536"/>
<gene>
    <name evidence="2" type="ORF">DICPUDRAFT_151536</name>
</gene>
<dbReference type="KEGG" id="dpp:DICPUDRAFT_151536"/>
<name>F0ZJ36_DICPU</name>
<dbReference type="FunCoup" id="F0ZJ36">
    <property type="interactions" value="398"/>
</dbReference>
<evidence type="ECO:0008006" key="4">
    <source>
        <dbReference type="Google" id="ProtNLM"/>
    </source>
</evidence>
<protein>
    <recommendedName>
        <fullName evidence="4">F-box domain-containing protein</fullName>
    </recommendedName>
</protein>
<dbReference type="SMART" id="SM00368">
    <property type="entry name" value="LRR_RI"/>
    <property type="match status" value="9"/>
</dbReference>
<reference evidence="3" key="1">
    <citation type="journal article" date="2011" name="Genome Biol.">
        <title>Comparative genomics of the social amoebae Dictyostelium discoideum and Dictyostelium purpureum.</title>
        <authorList>
            <consortium name="US DOE Joint Genome Institute (JGI-PGF)"/>
            <person name="Sucgang R."/>
            <person name="Kuo A."/>
            <person name="Tian X."/>
            <person name="Salerno W."/>
            <person name="Parikh A."/>
            <person name="Feasley C.L."/>
            <person name="Dalin E."/>
            <person name="Tu H."/>
            <person name="Huang E."/>
            <person name="Barry K."/>
            <person name="Lindquist E."/>
            <person name="Shapiro H."/>
            <person name="Bruce D."/>
            <person name="Schmutz J."/>
            <person name="Salamov A."/>
            <person name="Fey P."/>
            <person name="Gaudet P."/>
            <person name="Anjard C."/>
            <person name="Babu M.M."/>
            <person name="Basu S."/>
            <person name="Bushmanova Y."/>
            <person name="van der Wel H."/>
            <person name="Katoh-Kurasawa M."/>
            <person name="Dinh C."/>
            <person name="Coutinho P.M."/>
            <person name="Saito T."/>
            <person name="Elias M."/>
            <person name="Schaap P."/>
            <person name="Kay R.R."/>
            <person name="Henrissat B."/>
            <person name="Eichinger L."/>
            <person name="Rivero F."/>
            <person name="Putnam N.H."/>
            <person name="West C.M."/>
            <person name="Loomis W.F."/>
            <person name="Chisholm R.L."/>
            <person name="Shaulsky G."/>
            <person name="Strassmann J.E."/>
            <person name="Queller D.C."/>
            <person name="Kuspa A."/>
            <person name="Grigoriev I.V."/>
        </authorList>
    </citation>
    <scope>NUCLEOTIDE SEQUENCE [LARGE SCALE GENOMIC DNA]</scope>
    <source>
        <strain evidence="3">QSDP1</strain>
    </source>
</reference>
<dbReference type="GeneID" id="10501366"/>
<dbReference type="Pfam" id="PF13516">
    <property type="entry name" value="LRR_6"/>
    <property type="match status" value="4"/>
</dbReference>
<dbReference type="RefSeq" id="XP_003287434.1">
    <property type="nucleotide sequence ID" value="XM_003287386.1"/>
</dbReference>
<keyword evidence="3" id="KW-1185">Reference proteome</keyword>
<dbReference type="eggNOG" id="KOG4308">
    <property type="taxonomic scope" value="Eukaryota"/>
</dbReference>
<organism evidence="2 3">
    <name type="scientific">Dictyostelium purpureum</name>
    <name type="common">Slime mold</name>
    <dbReference type="NCBI Taxonomy" id="5786"/>
    <lineage>
        <taxon>Eukaryota</taxon>
        <taxon>Amoebozoa</taxon>
        <taxon>Evosea</taxon>
        <taxon>Eumycetozoa</taxon>
        <taxon>Dictyostelia</taxon>
        <taxon>Dictyosteliales</taxon>
        <taxon>Dictyosteliaceae</taxon>
        <taxon>Dictyostelium</taxon>
    </lineage>
</organism>